<proteinExistence type="predicted"/>
<keyword evidence="1" id="KW-0812">Transmembrane</keyword>
<sequence length="71" mass="8651">MVTWTFRAAKSLAMSRVGNMWPCAIRGKKRTWRWWVVSVVMVIVNGDSFGLRLERWRRKQSMEKRFYRVEK</sequence>
<gene>
    <name evidence="2" type="ORF">TorRG33x02_161220</name>
</gene>
<evidence type="ECO:0000256" key="1">
    <source>
        <dbReference type="SAM" id="Phobius"/>
    </source>
</evidence>
<dbReference type="AlphaFoldDB" id="A0A2P5ERE4"/>
<protein>
    <recommendedName>
        <fullName evidence="4">Transmembrane protein</fullName>
    </recommendedName>
</protein>
<keyword evidence="1" id="KW-1133">Transmembrane helix</keyword>
<accession>A0A2P5ERE4</accession>
<dbReference type="Proteomes" id="UP000237000">
    <property type="component" value="Unassembled WGS sequence"/>
</dbReference>
<keyword evidence="1" id="KW-0472">Membrane</keyword>
<keyword evidence="3" id="KW-1185">Reference proteome</keyword>
<evidence type="ECO:0000313" key="3">
    <source>
        <dbReference type="Proteomes" id="UP000237000"/>
    </source>
</evidence>
<organism evidence="2 3">
    <name type="scientific">Trema orientale</name>
    <name type="common">Charcoal tree</name>
    <name type="synonym">Celtis orientalis</name>
    <dbReference type="NCBI Taxonomy" id="63057"/>
    <lineage>
        <taxon>Eukaryota</taxon>
        <taxon>Viridiplantae</taxon>
        <taxon>Streptophyta</taxon>
        <taxon>Embryophyta</taxon>
        <taxon>Tracheophyta</taxon>
        <taxon>Spermatophyta</taxon>
        <taxon>Magnoliopsida</taxon>
        <taxon>eudicotyledons</taxon>
        <taxon>Gunneridae</taxon>
        <taxon>Pentapetalae</taxon>
        <taxon>rosids</taxon>
        <taxon>fabids</taxon>
        <taxon>Rosales</taxon>
        <taxon>Cannabaceae</taxon>
        <taxon>Trema</taxon>
    </lineage>
</organism>
<comment type="caution">
    <text evidence="2">The sequence shown here is derived from an EMBL/GenBank/DDBJ whole genome shotgun (WGS) entry which is preliminary data.</text>
</comment>
<dbReference type="InParanoid" id="A0A2P5ERE4"/>
<reference evidence="3" key="1">
    <citation type="submission" date="2016-06" db="EMBL/GenBank/DDBJ databases">
        <title>Parallel loss of symbiosis genes in relatives of nitrogen-fixing non-legume Parasponia.</title>
        <authorList>
            <person name="Van Velzen R."/>
            <person name="Holmer R."/>
            <person name="Bu F."/>
            <person name="Rutten L."/>
            <person name="Van Zeijl A."/>
            <person name="Liu W."/>
            <person name="Santuari L."/>
            <person name="Cao Q."/>
            <person name="Sharma T."/>
            <person name="Shen D."/>
            <person name="Roswanjaya Y."/>
            <person name="Wardhani T."/>
            <person name="Kalhor M.S."/>
            <person name="Jansen J."/>
            <person name="Van den Hoogen J."/>
            <person name="Gungor B."/>
            <person name="Hartog M."/>
            <person name="Hontelez J."/>
            <person name="Verver J."/>
            <person name="Yang W.-C."/>
            <person name="Schijlen E."/>
            <person name="Repin R."/>
            <person name="Schilthuizen M."/>
            <person name="Schranz E."/>
            <person name="Heidstra R."/>
            <person name="Miyata K."/>
            <person name="Fedorova E."/>
            <person name="Kohlen W."/>
            <person name="Bisseling T."/>
            <person name="Smit S."/>
            <person name="Geurts R."/>
        </authorList>
    </citation>
    <scope>NUCLEOTIDE SEQUENCE [LARGE SCALE GENOMIC DNA]</scope>
    <source>
        <strain evidence="3">cv. RG33-2</strain>
    </source>
</reference>
<evidence type="ECO:0000313" key="2">
    <source>
        <dbReference type="EMBL" id="PON88096.1"/>
    </source>
</evidence>
<evidence type="ECO:0008006" key="4">
    <source>
        <dbReference type="Google" id="ProtNLM"/>
    </source>
</evidence>
<feature type="transmembrane region" description="Helical" evidence="1">
    <location>
        <begin position="34"/>
        <end position="53"/>
    </location>
</feature>
<dbReference type="EMBL" id="JXTC01000109">
    <property type="protein sequence ID" value="PON88096.1"/>
    <property type="molecule type" value="Genomic_DNA"/>
</dbReference>
<name>A0A2P5ERE4_TREOI</name>